<dbReference type="InterPro" id="IPR001753">
    <property type="entry name" value="Enoyl-CoA_hydra/iso"/>
</dbReference>
<evidence type="ECO:0000256" key="2">
    <source>
        <dbReference type="RuleBase" id="RU003707"/>
    </source>
</evidence>
<dbReference type="Proteomes" id="UP000010716">
    <property type="component" value="Unassembled WGS sequence"/>
</dbReference>
<reference evidence="3 5" key="1">
    <citation type="journal article" date="2011" name="J. Bacteriol.">
        <title>Draft genome sequence of the thermoalkaliphilic Caldalkalibacillus thermarum strain TA2.A1.</title>
        <authorList>
            <person name="Kalamorz F."/>
            <person name="Keis S."/>
            <person name="McMillan D.G."/>
            <person name="Olsson K."/>
            <person name="Stanton J.A."/>
            <person name="Stockwell P."/>
            <person name="Black M.A."/>
            <person name="Klingeman D.M."/>
            <person name="Land M.L."/>
            <person name="Han C.S."/>
            <person name="Martin S.L."/>
            <person name="Becher S.A."/>
            <person name="Peddie C.J."/>
            <person name="Morgan H.W."/>
            <person name="Matthies D."/>
            <person name="Preiss L."/>
            <person name="Meier T."/>
            <person name="Brown S.D."/>
            <person name="Cook G.M."/>
        </authorList>
    </citation>
    <scope>NUCLEOTIDE SEQUENCE [LARGE SCALE GENOMIC DNA]</scope>
    <source>
        <strain evidence="3 5">TA2.A1</strain>
    </source>
</reference>
<proteinExistence type="inferred from homology"/>
<gene>
    <name evidence="3" type="ORF">CathTA2_2470</name>
    <name evidence="4" type="ORF">HUR95_03545</name>
</gene>
<reference evidence="4" key="3">
    <citation type="submission" date="2021-08" db="EMBL/GenBank/DDBJ databases">
        <authorList>
            <person name="de Jong S."/>
            <person name="van den Broek M."/>
            <person name="Merkel A."/>
            <person name="de la Torre Cortes P."/>
            <person name="Kalamorz F."/>
            <person name="Cook G."/>
            <person name="van Loosdrecht M."/>
            <person name="McMillan D."/>
        </authorList>
    </citation>
    <scope>NUCLEOTIDE SEQUENCE</scope>
    <source>
        <strain evidence="4">TA2.A1</strain>
    </source>
</reference>
<sequence>MYTTIRFEIEDQVAIVTLNRPDKLNAFTEEMNKEITKAFKDIATNDEIRAVLLTGAGRAFSAGEDLASVKGDKPVNHGQFLRKRYNPMILAIRNLEKPVVAAVNGVAAGAGCSLALACDFRIASDQASFIEAFIHIGLIPDSGSCYFLPRLVGVAKAMELAVLGDKITAEKAYELGLVNRVVEAGKLDEEAFRFAKRLAEMPTRAIGLIKRTMDRALHSRTLEEALEYEAYAQEIAGKTRDHQEGVKAFFEKRKPRFEGK</sequence>
<evidence type="ECO:0000313" key="4">
    <source>
        <dbReference type="EMBL" id="QZT34474.1"/>
    </source>
</evidence>
<name>F5L9G6_CALTT</name>
<dbReference type="InterPro" id="IPR029045">
    <property type="entry name" value="ClpP/crotonase-like_dom_sf"/>
</dbReference>
<dbReference type="InterPro" id="IPR014748">
    <property type="entry name" value="Enoyl-CoA_hydra_C"/>
</dbReference>
<evidence type="ECO:0000313" key="3">
    <source>
        <dbReference type="EMBL" id="EGL81953.1"/>
    </source>
</evidence>
<dbReference type="InterPro" id="IPR018376">
    <property type="entry name" value="Enoyl-CoA_hyd/isom_CS"/>
</dbReference>
<dbReference type="EMBL" id="AFCE01000158">
    <property type="protein sequence ID" value="EGL81953.1"/>
    <property type="molecule type" value="Genomic_DNA"/>
</dbReference>
<dbReference type="EMBL" id="CP082237">
    <property type="protein sequence ID" value="QZT34474.1"/>
    <property type="molecule type" value="Genomic_DNA"/>
</dbReference>
<dbReference type="RefSeq" id="WP_007505861.1">
    <property type="nucleotide sequence ID" value="NZ_AFCE01000158.1"/>
</dbReference>
<dbReference type="PANTHER" id="PTHR43802:SF1">
    <property type="entry name" value="IP11341P-RELATED"/>
    <property type="match status" value="1"/>
</dbReference>
<protein>
    <submittedName>
        <fullName evidence="3 4">Enoyl-CoA hydratase/isomerase</fullName>
    </submittedName>
</protein>
<organism evidence="3 5">
    <name type="scientific">Caldalkalibacillus thermarum (strain TA2.A1)</name>
    <dbReference type="NCBI Taxonomy" id="986075"/>
    <lineage>
        <taxon>Bacteria</taxon>
        <taxon>Bacillati</taxon>
        <taxon>Bacillota</taxon>
        <taxon>Bacilli</taxon>
        <taxon>Bacillales</taxon>
        <taxon>Bacillaceae</taxon>
        <taxon>Caldalkalibacillus</taxon>
    </lineage>
</organism>
<evidence type="ECO:0000256" key="1">
    <source>
        <dbReference type="ARBA" id="ARBA00005254"/>
    </source>
</evidence>
<dbReference type="PROSITE" id="PS00166">
    <property type="entry name" value="ENOYL_COA_HYDRATASE"/>
    <property type="match status" value="1"/>
</dbReference>
<dbReference type="PANTHER" id="PTHR43802">
    <property type="entry name" value="ENOYL-COA HYDRATASE"/>
    <property type="match status" value="1"/>
</dbReference>
<dbReference type="AlphaFoldDB" id="F5L9G6"/>
<comment type="similarity">
    <text evidence="1 2">Belongs to the enoyl-CoA hydratase/isomerase family.</text>
</comment>
<dbReference type="OrthoDB" id="9775794at2"/>
<accession>F5L9G6</accession>
<dbReference type="Gene3D" id="3.90.226.10">
    <property type="entry name" value="2-enoyl-CoA Hydratase, Chain A, domain 1"/>
    <property type="match status" value="1"/>
</dbReference>
<reference evidence="4 6" key="2">
    <citation type="journal article" date="2020" name="Extremophiles">
        <title>Genomic analysis of Caldalkalibacillus thermarum TA2.A1 reveals aerobic alkaliphilic metabolism and evolutionary hallmarks linking alkaliphilic bacteria and plant life.</title>
        <authorList>
            <person name="de Jong S.I."/>
            <person name="van den Broek M.A."/>
            <person name="Merkel A.Y."/>
            <person name="de la Torre Cortes P."/>
            <person name="Kalamorz F."/>
            <person name="Cook G.M."/>
            <person name="van Loosdrecht M.C.M."/>
            <person name="McMillan D.G.G."/>
        </authorList>
    </citation>
    <scope>NUCLEOTIDE SEQUENCE [LARGE SCALE GENOMIC DNA]</scope>
    <source>
        <strain evidence="4 6">TA2.A1</strain>
    </source>
</reference>
<dbReference type="Pfam" id="PF00378">
    <property type="entry name" value="ECH_1"/>
    <property type="match status" value="1"/>
</dbReference>
<keyword evidence="6" id="KW-1185">Reference proteome</keyword>
<evidence type="ECO:0000313" key="6">
    <source>
        <dbReference type="Proteomes" id="UP000825179"/>
    </source>
</evidence>
<evidence type="ECO:0000313" key="5">
    <source>
        <dbReference type="Proteomes" id="UP000010716"/>
    </source>
</evidence>
<dbReference type="SUPFAM" id="SSF52096">
    <property type="entry name" value="ClpP/crotonase"/>
    <property type="match status" value="1"/>
</dbReference>
<keyword evidence="3" id="KW-0413">Isomerase</keyword>
<dbReference type="KEGG" id="cthu:HUR95_03545"/>
<dbReference type="CDD" id="cd06558">
    <property type="entry name" value="crotonase-like"/>
    <property type="match status" value="1"/>
</dbReference>
<dbReference type="eggNOG" id="COG1024">
    <property type="taxonomic scope" value="Bacteria"/>
</dbReference>
<dbReference type="GO" id="GO:0016853">
    <property type="term" value="F:isomerase activity"/>
    <property type="evidence" value="ECO:0007669"/>
    <property type="project" value="UniProtKB-KW"/>
</dbReference>
<dbReference type="Gene3D" id="1.10.12.10">
    <property type="entry name" value="Lyase 2-enoyl-coa Hydratase, Chain A, domain 2"/>
    <property type="match status" value="1"/>
</dbReference>
<dbReference type="Proteomes" id="UP000825179">
    <property type="component" value="Chromosome"/>
</dbReference>